<feature type="transmembrane region" description="Helical" evidence="5">
    <location>
        <begin position="235"/>
        <end position="254"/>
    </location>
</feature>
<evidence type="ECO:0000256" key="1">
    <source>
        <dbReference type="ARBA" id="ARBA00004141"/>
    </source>
</evidence>
<dbReference type="InterPro" id="IPR051784">
    <property type="entry name" value="Nod_factor_ABC_transporter"/>
</dbReference>
<name>A0AA96WIW1_9CYAN</name>
<dbReference type="PIRSF" id="PIRSF006648">
    <property type="entry name" value="DrrB"/>
    <property type="match status" value="1"/>
</dbReference>
<evidence type="ECO:0000256" key="3">
    <source>
        <dbReference type="ARBA" id="ARBA00022989"/>
    </source>
</evidence>
<sequence>MTENAFSLWGVYSVWRRHAKVYQRMWLANCLLPLTEPIVYLTAFGFGLTPLIGDVTYLGNTVPYPKFIAPAMIAIGLLFQSFFEGAYGTFIRLEYQKTWQGLLTAPLSFAEVFMGDWLWAATKGMIVGGLTAIVTVIWGLYSGWDLLNSLPLMILGSLLFGAMGLLTAACVRQVEQVNIPIFLLIVPMFTISGTYFPRDTLPKPLNAIATAFPLASLIDLLRWPLGLPTYWQWQLLWLVVVTLTFASLAARLIYPKLIR</sequence>
<dbReference type="PANTHER" id="PTHR43229">
    <property type="entry name" value="NODULATION PROTEIN J"/>
    <property type="match status" value="1"/>
</dbReference>
<dbReference type="InterPro" id="IPR047817">
    <property type="entry name" value="ABC2_TM_bact-type"/>
</dbReference>
<feature type="transmembrane region" description="Helical" evidence="5">
    <location>
        <begin position="67"/>
        <end position="87"/>
    </location>
</feature>
<dbReference type="AlphaFoldDB" id="A0AA96WIW1"/>
<feature type="transmembrane region" description="Helical" evidence="5">
    <location>
        <begin position="177"/>
        <end position="196"/>
    </location>
</feature>
<dbReference type="GO" id="GO:0140359">
    <property type="term" value="F:ABC-type transporter activity"/>
    <property type="evidence" value="ECO:0007669"/>
    <property type="project" value="InterPro"/>
</dbReference>
<keyword evidence="3 5" id="KW-1133">Transmembrane helix</keyword>
<feature type="transmembrane region" description="Helical" evidence="5">
    <location>
        <begin position="26"/>
        <end position="47"/>
    </location>
</feature>
<organism evidence="7">
    <name type="scientific">Leptolyngbya sp. NK1-12</name>
    <dbReference type="NCBI Taxonomy" id="2547451"/>
    <lineage>
        <taxon>Bacteria</taxon>
        <taxon>Bacillati</taxon>
        <taxon>Cyanobacteriota</taxon>
        <taxon>Cyanophyceae</taxon>
        <taxon>Leptolyngbyales</taxon>
        <taxon>Leptolyngbyaceae</taxon>
        <taxon>Leptolyngbya group</taxon>
        <taxon>Leptolyngbya</taxon>
    </lineage>
</organism>
<proteinExistence type="inferred from homology"/>
<dbReference type="Pfam" id="PF01061">
    <property type="entry name" value="ABC2_membrane"/>
    <property type="match status" value="1"/>
</dbReference>
<feature type="transmembrane region" description="Helical" evidence="5">
    <location>
        <begin position="125"/>
        <end position="143"/>
    </location>
</feature>
<comment type="subcellular location">
    <subcellularLocation>
        <location evidence="5">Cell membrane</location>
        <topology evidence="5">Multi-pass membrane protein</topology>
    </subcellularLocation>
    <subcellularLocation>
        <location evidence="1">Membrane</location>
        <topology evidence="1">Multi-pass membrane protein</topology>
    </subcellularLocation>
</comment>
<evidence type="ECO:0000256" key="5">
    <source>
        <dbReference type="RuleBase" id="RU361157"/>
    </source>
</evidence>
<keyword evidence="5" id="KW-1003">Cell membrane</keyword>
<feature type="domain" description="ABC transmembrane type-2" evidence="6">
    <location>
        <begin position="28"/>
        <end position="256"/>
    </location>
</feature>
<protein>
    <recommendedName>
        <fullName evidence="5">Transport permease protein</fullName>
    </recommendedName>
</protein>
<evidence type="ECO:0000259" key="6">
    <source>
        <dbReference type="PROSITE" id="PS51012"/>
    </source>
</evidence>
<evidence type="ECO:0000256" key="2">
    <source>
        <dbReference type="ARBA" id="ARBA00022692"/>
    </source>
</evidence>
<accession>A0AA96WIW1</accession>
<evidence type="ECO:0000313" key="7">
    <source>
        <dbReference type="EMBL" id="WNZ26378.1"/>
    </source>
</evidence>
<feature type="transmembrane region" description="Helical" evidence="5">
    <location>
        <begin position="150"/>
        <end position="171"/>
    </location>
</feature>
<reference evidence="7" key="1">
    <citation type="submission" date="2020-05" db="EMBL/GenBank/DDBJ databases">
        <authorList>
            <person name="Zhu T."/>
            <person name="Keshari N."/>
            <person name="Lu X."/>
        </authorList>
    </citation>
    <scope>NUCLEOTIDE SEQUENCE</scope>
    <source>
        <strain evidence="7">NK1-12</strain>
    </source>
</reference>
<dbReference type="PRINTS" id="PR00164">
    <property type="entry name" value="ABC2TRNSPORT"/>
</dbReference>
<dbReference type="GO" id="GO:0043190">
    <property type="term" value="C:ATP-binding cassette (ABC) transporter complex"/>
    <property type="evidence" value="ECO:0007669"/>
    <property type="project" value="InterPro"/>
</dbReference>
<dbReference type="EMBL" id="CP053586">
    <property type="protein sequence ID" value="WNZ26378.1"/>
    <property type="molecule type" value="Genomic_DNA"/>
</dbReference>
<comment type="similarity">
    <text evidence="5">Belongs to the ABC-2 integral membrane protein family.</text>
</comment>
<dbReference type="InterPro" id="IPR013525">
    <property type="entry name" value="ABC2_TM"/>
</dbReference>
<dbReference type="InterPro" id="IPR000412">
    <property type="entry name" value="ABC_2_transport"/>
</dbReference>
<keyword evidence="2 5" id="KW-0812">Transmembrane</keyword>
<keyword evidence="4 5" id="KW-0472">Membrane</keyword>
<evidence type="ECO:0000256" key="4">
    <source>
        <dbReference type="ARBA" id="ARBA00023136"/>
    </source>
</evidence>
<dbReference type="PROSITE" id="PS51012">
    <property type="entry name" value="ABC_TM2"/>
    <property type="match status" value="1"/>
</dbReference>
<gene>
    <name evidence="7" type="ORF">HJG54_01645</name>
</gene>
<keyword evidence="5" id="KW-0813">Transport</keyword>
<dbReference type="PANTHER" id="PTHR43229:SF2">
    <property type="entry name" value="NODULATION PROTEIN J"/>
    <property type="match status" value="1"/>
</dbReference>